<feature type="transmembrane region" description="Helical" evidence="6">
    <location>
        <begin position="82"/>
        <end position="104"/>
    </location>
</feature>
<feature type="transmembrane region" description="Helical" evidence="6">
    <location>
        <begin position="183"/>
        <end position="203"/>
    </location>
</feature>
<keyword evidence="5 6" id="KW-0472">Membrane</keyword>
<dbReference type="CDD" id="cd13136">
    <property type="entry name" value="MATE_DinF_like"/>
    <property type="match status" value="1"/>
</dbReference>
<evidence type="ECO:0000256" key="2">
    <source>
        <dbReference type="ARBA" id="ARBA00010199"/>
    </source>
</evidence>
<evidence type="ECO:0000256" key="4">
    <source>
        <dbReference type="ARBA" id="ARBA00022989"/>
    </source>
</evidence>
<evidence type="ECO:0000256" key="6">
    <source>
        <dbReference type="SAM" id="Phobius"/>
    </source>
</evidence>
<comment type="caution">
    <text evidence="7">The sequence shown here is derived from an EMBL/GenBank/DDBJ whole genome shotgun (WGS) entry which is preliminary data.</text>
</comment>
<dbReference type="InterPro" id="IPR044644">
    <property type="entry name" value="DinF-like"/>
</dbReference>
<dbReference type="Pfam" id="PF01554">
    <property type="entry name" value="MatE"/>
    <property type="match status" value="1"/>
</dbReference>
<dbReference type="Proteomes" id="UP000886005">
    <property type="component" value="Unassembled WGS sequence"/>
</dbReference>
<dbReference type="EMBL" id="DRLD01000307">
    <property type="protein sequence ID" value="HED11204.1"/>
    <property type="molecule type" value="Genomic_DNA"/>
</dbReference>
<keyword evidence="4 6" id="KW-1133">Transmembrane helix</keyword>
<feature type="transmembrane region" description="Helical" evidence="6">
    <location>
        <begin position="124"/>
        <end position="147"/>
    </location>
</feature>
<reference evidence="7" key="1">
    <citation type="journal article" date="2020" name="mSystems">
        <title>Genome- and Community-Level Interaction Insights into Carbon Utilization and Element Cycling Functions of Hydrothermarchaeota in Hydrothermal Sediment.</title>
        <authorList>
            <person name="Zhou Z."/>
            <person name="Liu Y."/>
            <person name="Xu W."/>
            <person name="Pan J."/>
            <person name="Luo Z.H."/>
            <person name="Li M."/>
        </authorList>
    </citation>
    <scope>NUCLEOTIDE SEQUENCE [LARGE SCALE GENOMIC DNA]</scope>
    <source>
        <strain evidence="7">HyVt-456</strain>
    </source>
</reference>
<comment type="subcellular location">
    <subcellularLocation>
        <location evidence="1">Membrane</location>
        <topology evidence="1">Multi-pass membrane protein</topology>
    </subcellularLocation>
</comment>
<proteinExistence type="inferred from homology"/>
<keyword evidence="3 6" id="KW-0812">Transmembrane</keyword>
<accession>A0A7V1M0W8</accession>
<sequence>MNRQILKLAIPNIITNLAVPLLSSVDTMLVGHLDAVYYIGAVAVGGMIFNFVYWGFGFLRMGTTGLTAQAFGANDRPETVRILLRALVVAAGIALALILFQGAIEWLSFELIHSTEEVALYARSYFRIRIFAAPATLMLYALTGWFLGMQNAKYPLWIALTANISNIVFNLLFVLVWKLQSDGVAYGTVVAQYLGLAVALWLLRRMDVQLFKHFSLRVLFHWQRIKPFFAVNRDIFIR</sequence>
<name>A0A7V1M0W8_CALAY</name>
<dbReference type="NCBIfam" id="TIGR00797">
    <property type="entry name" value="matE"/>
    <property type="match status" value="1"/>
</dbReference>
<dbReference type="InterPro" id="IPR002528">
    <property type="entry name" value="MATE_fam"/>
</dbReference>
<organism evidence="7">
    <name type="scientific">Caldithrix abyssi</name>
    <dbReference type="NCBI Taxonomy" id="187145"/>
    <lineage>
        <taxon>Bacteria</taxon>
        <taxon>Pseudomonadati</taxon>
        <taxon>Calditrichota</taxon>
        <taxon>Calditrichia</taxon>
        <taxon>Calditrichales</taxon>
        <taxon>Calditrichaceae</taxon>
        <taxon>Caldithrix</taxon>
    </lineage>
</organism>
<feature type="transmembrane region" description="Helical" evidence="6">
    <location>
        <begin position="5"/>
        <end position="23"/>
    </location>
</feature>
<evidence type="ECO:0000256" key="3">
    <source>
        <dbReference type="ARBA" id="ARBA00022692"/>
    </source>
</evidence>
<gene>
    <name evidence="7" type="ORF">ENJ10_10995</name>
</gene>
<dbReference type="PANTHER" id="PTHR42893:SF46">
    <property type="entry name" value="PROTEIN DETOXIFICATION 44, CHLOROPLASTIC"/>
    <property type="match status" value="1"/>
</dbReference>
<protein>
    <submittedName>
        <fullName evidence="7">MATE family efflux transporter</fullName>
    </submittedName>
</protein>
<feature type="transmembrane region" description="Helical" evidence="6">
    <location>
        <begin position="35"/>
        <end position="61"/>
    </location>
</feature>
<dbReference type="AlphaFoldDB" id="A0A7V1M0W8"/>
<dbReference type="GO" id="GO:0015297">
    <property type="term" value="F:antiporter activity"/>
    <property type="evidence" value="ECO:0007669"/>
    <property type="project" value="InterPro"/>
</dbReference>
<feature type="non-terminal residue" evidence="7">
    <location>
        <position position="238"/>
    </location>
</feature>
<dbReference type="GO" id="GO:0005886">
    <property type="term" value="C:plasma membrane"/>
    <property type="evidence" value="ECO:0007669"/>
    <property type="project" value="TreeGrafter"/>
</dbReference>
<evidence type="ECO:0000256" key="1">
    <source>
        <dbReference type="ARBA" id="ARBA00004141"/>
    </source>
</evidence>
<feature type="transmembrane region" description="Helical" evidence="6">
    <location>
        <begin position="154"/>
        <end position="177"/>
    </location>
</feature>
<evidence type="ECO:0000256" key="5">
    <source>
        <dbReference type="ARBA" id="ARBA00023136"/>
    </source>
</evidence>
<dbReference type="PANTHER" id="PTHR42893">
    <property type="entry name" value="PROTEIN DETOXIFICATION 44, CHLOROPLASTIC-RELATED"/>
    <property type="match status" value="1"/>
</dbReference>
<evidence type="ECO:0000313" key="7">
    <source>
        <dbReference type="EMBL" id="HED11204.1"/>
    </source>
</evidence>
<comment type="similarity">
    <text evidence="2">Belongs to the multi antimicrobial extrusion (MATE) (TC 2.A.66.1) family.</text>
</comment>
<dbReference type="GO" id="GO:0042910">
    <property type="term" value="F:xenobiotic transmembrane transporter activity"/>
    <property type="evidence" value="ECO:0007669"/>
    <property type="project" value="InterPro"/>
</dbReference>